<name>A0A8S2DP03_9BILA</name>
<sequence length="695" mass="81003">MASASIQNPVTNHHQQEQHFEAIPSSTYESSTHDQIGLIWIDDEPNDKAKEALKHLFETLLTFNDPDEFLHTMASDDWRDMPYFVLVSGRYGQRLVKDHLQPLPNVTYIYVYCMDEVKHRQWADHYDKVHCVSNDFKKILTMIERDLQSNSNPKMKPSTKTTTAGLNQQAKEKTKHDRYITDNNLWDQLALVLLLHQSSDDNNSKQDFYEFSKNFISTRENDHENKRCLTELNEFMNTFVPEESIIWYTSDTFLYDLLMSNIYSNDLNSLWSLRYYCTAFYTSLIEENKKFLQEHSSKMITLYHGTHLTSDEFDLLKGNLGQTIIVNKIYSTSVDCQQALALIKSNNNSAQTVPVLMEITVNLELNQYSPFAEIKHNEGERETLFCFGSKFRLMKIEYHEDKQFWLIGIQLCRTIDDNVIELYNYYKNTLFELHNTTYAYGKILYYKGLFANAEMYLNLALTNETEQLTQIQCDLCEFYMRNGDYDRAADLHTQALTSQSDNFHIHILGCYLKILTKDSDNARSSLEKIIADHQNNPLILTKAYVGLGFISVFQSNIQYALDLFILADNAAREYLPHNHPERAKILICMGYANYANNNINDAHECFQTAYDLQKQCLSQSHPDIAKTYIGFARIQSANKNMKQALKYLKEALEIQIETYSSISDQHTEILATEHDIDTLQKKNSLRSRRYLLDYI</sequence>
<dbReference type="SUPFAM" id="SSF48452">
    <property type="entry name" value="TPR-like"/>
    <property type="match status" value="1"/>
</dbReference>
<reference evidence="2" key="1">
    <citation type="submission" date="2021-02" db="EMBL/GenBank/DDBJ databases">
        <authorList>
            <person name="Nowell W R."/>
        </authorList>
    </citation>
    <scope>NUCLEOTIDE SEQUENCE</scope>
</reference>
<proteinExistence type="predicted"/>
<protein>
    <submittedName>
        <fullName evidence="2">Uncharacterized protein</fullName>
    </submittedName>
</protein>
<dbReference type="InterPro" id="IPR019734">
    <property type="entry name" value="TPR_rpt"/>
</dbReference>
<dbReference type="Gene3D" id="1.25.40.10">
    <property type="entry name" value="Tetratricopeptide repeat domain"/>
    <property type="match status" value="2"/>
</dbReference>
<dbReference type="EMBL" id="CAJNOK010005113">
    <property type="protein sequence ID" value="CAF0960687.1"/>
    <property type="molecule type" value="Genomic_DNA"/>
</dbReference>
<dbReference type="AlphaFoldDB" id="A0A8S2DP03"/>
<dbReference type="InterPro" id="IPR011990">
    <property type="entry name" value="TPR-like_helical_dom_sf"/>
</dbReference>
<gene>
    <name evidence="2" type="ORF">OVA965_LOCUS12620</name>
    <name evidence="4" type="ORF">SRO942_LOCUS42828</name>
    <name evidence="3" type="ORF">TMI583_LOCUS12624</name>
</gene>
<dbReference type="Gene3D" id="3.90.176.10">
    <property type="entry name" value="Toxin ADP-ribosyltransferase, Chain A, domain 1"/>
    <property type="match status" value="1"/>
</dbReference>
<dbReference type="SUPFAM" id="SSF56399">
    <property type="entry name" value="ADP-ribosylation"/>
    <property type="match status" value="1"/>
</dbReference>
<evidence type="ECO:0000313" key="2">
    <source>
        <dbReference type="EMBL" id="CAF0960687.1"/>
    </source>
</evidence>
<dbReference type="Proteomes" id="UP000682733">
    <property type="component" value="Unassembled WGS sequence"/>
</dbReference>
<dbReference type="EMBL" id="CAJOBC010099704">
    <property type="protein sequence ID" value="CAF4462380.1"/>
    <property type="molecule type" value="Genomic_DNA"/>
</dbReference>
<organism evidence="2 5">
    <name type="scientific">Didymodactylos carnosus</name>
    <dbReference type="NCBI Taxonomy" id="1234261"/>
    <lineage>
        <taxon>Eukaryota</taxon>
        <taxon>Metazoa</taxon>
        <taxon>Spiralia</taxon>
        <taxon>Gnathifera</taxon>
        <taxon>Rotifera</taxon>
        <taxon>Eurotatoria</taxon>
        <taxon>Bdelloidea</taxon>
        <taxon>Philodinida</taxon>
        <taxon>Philodinidae</taxon>
        <taxon>Didymodactylos</taxon>
    </lineage>
</organism>
<accession>A0A8S2DP03</accession>
<dbReference type="Pfam" id="PF13424">
    <property type="entry name" value="TPR_12"/>
    <property type="match status" value="1"/>
</dbReference>
<feature type="region of interest" description="Disordered" evidence="1">
    <location>
        <begin position="149"/>
        <end position="168"/>
    </location>
</feature>
<dbReference type="Proteomes" id="UP000681722">
    <property type="component" value="Unassembled WGS sequence"/>
</dbReference>
<dbReference type="Proteomes" id="UP000677228">
    <property type="component" value="Unassembled WGS sequence"/>
</dbReference>
<feature type="compositionally biased region" description="Polar residues" evidence="1">
    <location>
        <begin position="1"/>
        <end position="13"/>
    </location>
</feature>
<dbReference type="SMART" id="SM00028">
    <property type="entry name" value="TPR"/>
    <property type="match status" value="3"/>
</dbReference>
<evidence type="ECO:0000313" key="3">
    <source>
        <dbReference type="EMBL" id="CAF3733575.1"/>
    </source>
</evidence>
<dbReference type="EMBL" id="CAJOBA010005118">
    <property type="protein sequence ID" value="CAF3733575.1"/>
    <property type="molecule type" value="Genomic_DNA"/>
</dbReference>
<evidence type="ECO:0000313" key="4">
    <source>
        <dbReference type="EMBL" id="CAF4462380.1"/>
    </source>
</evidence>
<evidence type="ECO:0000256" key="1">
    <source>
        <dbReference type="SAM" id="MobiDB-lite"/>
    </source>
</evidence>
<feature type="region of interest" description="Disordered" evidence="1">
    <location>
        <begin position="1"/>
        <end position="29"/>
    </location>
</feature>
<dbReference type="OrthoDB" id="9984491at2759"/>
<evidence type="ECO:0000313" key="5">
    <source>
        <dbReference type="Proteomes" id="UP000677228"/>
    </source>
</evidence>
<comment type="caution">
    <text evidence="2">The sequence shown here is derived from an EMBL/GenBank/DDBJ whole genome shotgun (WGS) entry which is preliminary data.</text>
</comment>